<dbReference type="InterPro" id="IPR001781">
    <property type="entry name" value="Znf_LIM"/>
</dbReference>
<dbReference type="OMA" id="CHRGIEG"/>
<dbReference type="GO" id="GO:0046872">
    <property type="term" value="F:metal ion binding"/>
    <property type="evidence" value="ECO:0007669"/>
    <property type="project" value="UniProtKB-KW"/>
</dbReference>
<protein>
    <recommendedName>
        <fullName evidence="5">LIM zinc-binding domain-containing protein</fullName>
    </recommendedName>
</protein>
<feature type="region of interest" description="Disordered" evidence="4">
    <location>
        <begin position="243"/>
        <end position="324"/>
    </location>
</feature>
<dbReference type="CDD" id="cd08368">
    <property type="entry name" value="LIM"/>
    <property type="match status" value="1"/>
</dbReference>
<dbReference type="PANTHER" id="PTHR24216:SF65">
    <property type="entry name" value="PAXILLIN-LIKE PROTEIN 1"/>
    <property type="match status" value="1"/>
</dbReference>
<dbReference type="Gene3D" id="2.10.110.10">
    <property type="entry name" value="Cysteine Rich Protein"/>
    <property type="match status" value="2"/>
</dbReference>
<feature type="compositionally biased region" description="Polar residues" evidence="4">
    <location>
        <begin position="243"/>
        <end position="262"/>
    </location>
</feature>
<dbReference type="STRING" id="1328760.A0A164ZX01"/>
<dbReference type="InParanoid" id="A0A164ZX01"/>
<feature type="compositionally biased region" description="Polar residues" evidence="4">
    <location>
        <begin position="64"/>
        <end position="80"/>
    </location>
</feature>
<dbReference type="RefSeq" id="XP_018185195.1">
    <property type="nucleotide sequence ID" value="XM_018336535.1"/>
</dbReference>
<keyword evidence="7" id="KW-1185">Reference proteome</keyword>
<evidence type="ECO:0000313" key="7">
    <source>
        <dbReference type="Proteomes" id="UP000076632"/>
    </source>
</evidence>
<accession>A0A164ZX01</accession>
<keyword evidence="3" id="KW-0440">LIM domain</keyword>
<dbReference type="AlphaFoldDB" id="A0A164ZX01"/>
<feature type="domain" description="LIM zinc-binding" evidence="5">
    <location>
        <begin position="649"/>
        <end position="707"/>
    </location>
</feature>
<feature type="region of interest" description="Disordered" evidence="4">
    <location>
        <begin position="446"/>
        <end position="579"/>
    </location>
</feature>
<keyword evidence="2 3" id="KW-0862">Zinc</keyword>
<dbReference type="PROSITE" id="PS00478">
    <property type="entry name" value="LIM_DOMAIN_1"/>
    <property type="match status" value="1"/>
</dbReference>
<dbReference type="EMBL" id="KV407465">
    <property type="protein sequence ID" value="KZF19640.1"/>
    <property type="molecule type" value="Genomic_DNA"/>
</dbReference>
<reference evidence="6 7" key="1">
    <citation type="journal article" date="2016" name="Fungal Biol.">
        <title>The genome of Xylona heveae provides a window into fungal endophytism.</title>
        <authorList>
            <person name="Gazis R."/>
            <person name="Kuo A."/>
            <person name="Riley R."/>
            <person name="LaButti K."/>
            <person name="Lipzen A."/>
            <person name="Lin J."/>
            <person name="Amirebrahimi M."/>
            <person name="Hesse C.N."/>
            <person name="Spatafora J.W."/>
            <person name="Henrissat B."/>
            <person name="Hainaut M."/>
            <person name="Grigoriev I.V."/>
            <person name="Hibbett D.S."/>
        </authorList>
    </citation>
    <scope>NUCLEOTIDE SEQUENCE [LARGE SCALE GENOMIC DNA]</scope>
    <source>
        <strain evidence="6 7">TC161</strain>
    </source>
</reference>
<feature type="region of interest" description="Disordered" evidence="4">
    <location>
        <begin position="121"/>
        <end position="158"/>
    </location>
</feature>
<dbReference type="OrthoDB" id="1112565at2759"/>
<evidence type="ECO:0000256" key="4">
    <source>
        <dbReference type="SAM" id="MobiDB-lite"/>
    </source>
</evidence>
<dbReference type="Proteomes" id="UP000076632">
    <property type="component" value="Unassembled WGS sequence"/>
</dbReference>
<feature type="domain" description="LIM zinc-binding" evidence="5">
    <location>
        <begin position="585"/>
        <end position="648"/>
    </location>
</feature>
<evidence type="ECO:0000259" key="5">
    <source>
        <dbReference type="PROSITE" id="PS50023"/>
    </source>
</evidence>
<evidence type="ECO:0000313" key="6">
    <source>
        <dbReference type="EMBL" id="KZF19640.1"/>
    </source>
</evidence>
<dbReference type="SMART" id="SM00132">
    <property type="entry name" value="LIM"/>
    <property type="match status" value="2"/>
</dbReference>
<evidence type="ECO:0000256" key="2">
    <source>
        <dbReference type="ARBA" id="ARBA00022833"/>
    </source>
</evidence>
<feature type="compositionally biased region" description="Low complexity" evidence="4">
    <location>
        <begin position="471"/>
        <end position="482"/>
    </location>
</feature>
<dbReference type="PANTHER" id="PTHR24216">
    <property type="entry name" value="PAXILLIN-RELATED"/>
    <property type="match status" value="1"/>
</dbReference>
<dbReference type="SUPFAM" id="SSF57716">
    <property type="entry name" value="Glucocorticoid receptor-like (DNA-binding domain)"/>
    <property type="match status" value="1"/>
</dbReference>
<dbReference type="GeneID" id="28901672"/>
<dbReference type="GO" id="GO:0030695">
    <property type="term" value="F:GTPase regulator activity"/>
    <property type="evidence" value="ECO:0007669"/>
    <property type="project" value="UniProtKB-ARBA"/>
</dbReference>
<organism evidence="6 7">
    <name type="scientific">Xylona heveae (strain CBS 132557 / TC161)</name>
    <dbReference type="NCBI Taxonomy" id="1328760"/>
    <lineage>
        <taxon>Eukaryota</taxon>
        <taxon>Fungi</taxon>
        <taxon>Dikarya</taxon>
        <taxon>Ascomycota</taxon>
        <taxon>Pezizomycotina</taxon>
        <taxon>Xylonomycetes</taxon>
        <taxon>Xylonales</taxon>
        <taxon>Xylonaceae</taxon>
        <taxon>Xylona</taxon>
    </lineage>
</organism>
<keyword evidence="1 3" id="KW-0479">Metal-binding</keyword>
<feature type="compositionally biased region" description="Basic and acidic residues" evidence="4">
    <location>
        <begin position="495"/>
        <end position="518"/>
    </location>
</feature>
<dbReference type="CDD" id="cd09397">
    <property type="entry name" value="LIM1_UF1"/>
    <property type="match status" value="1"/>
</dbReference>
<evidence type="ECO:0000256" key="1">
    <source>
        <dbReference type="ARBA" id="ARBA00022723"/>
    </source>
</evidence>
<feature type="region of interest" description="Disordered" evidence="4">
    <location>
        <begin position="39"/>
        <end position="109"/>
    </location>
</feature>
<dbReference type="PROSITE" id="PS50023">
    <property type="entry name" value="LIM_DOMAIN_2"/>
    <property type="match status" value="2"/>
</dbReference>
<feature type="compositionally biased region" description="Polar residues" evidence="4">
    <location>
        <begin position="270"/>
        <end position="293"/>
    </location>
</feature>
<feature type="compositionally biased region" description="Polar residues" evidence="4">
    <location>
        <begin position="556"/>
        <end position="570"/>
    </location>
</feature>
<gene>
    <name evidence="6" type="ORF">L228DRAFT_37523</name>
</gene>
<proteinExistence type="predicted"/>
<feature type="compositionally biased region" description="Low complexity" evidence="4">
    <location>
        <begin position="453"/>
        <end position="464"/>
    </location>
</feature>
<feature type="region of interest" description="Disordered" evidence="4">
    <location>
        <begin position="342"/>
        <end position="370"/>
    </location>
</feature>
<name>A0A164ZX01_XYLHT</name>
<sequence length="725" mass="78542">MAAVSRPSLFLPTIKCSSCNAELEISAMGDHVCSVEPKPTMGTIPESTKRDTSFTNFMDHPLTRSLQNGHSREPSSNGSVMSGRPVSPGPVKATRMMPPRIDPSVANRQFIRHNDVGSVSSAASFRAKSPAPSHAGTKSQYRIPPRSATSPLPRPVSPASPELLSFDCAFPPFPTSKQKNATHTSVRSCREGSMLRTNHKPDYSFAPVSPISTGGDSVMKRMNTIAPGPFDVRQRNGSFDLRASTNDQNALMRPTTPSSSASLDRPHSARPSTANTDTSGASSEDKQQTSPTGKSRPGPTKVPPPRPARGDGLFGTPDDSSIAGAIPSLDMFRFETRSQTFPVRAAEQNKSLSPAHDINRRPSEPLLSSATTRPALTASMRANTDTGVDLLVDSQMGKPQERRSMMKGLKITPVAPNPRAVQNEATKLASAPPVLVTDFAKEFSNGNPYHAPSDSMSSNDSSYESDSRTGSSESTPLSETSSQFSKQLPGVSPVDVKKSQDPAPMEEAKEAQLVKDAEAAEAAEDVKALSPARVPFSPQPPESPMDPAMQGGRFVSPSTSKTAHSESVGNTPRLEKPPVAKKNKGLCRGCGTMIQGKSVSSADGRLTGRYHKRCFVCQTCKEPFQTADFYVINNQPYCETHYHQLNNSVCQRCNRGIEGEYLETEASQKFHSACFTCNECRTVLRDGYFEMGGKFYCERHATLQRNFLGPGRKHPERRTTRLMVM</sequence>
<dbReference type="FunFam" id="2.10.110.10:FF:000105">
    <property type="entry name" value="Similar to LIM domain-containing protein"/>
    <property type="match status" value="1"/>
</dbReference>
<evidence type="ECO:0000256" key="3">
    <source>
        <dbReference type="PROSITE-ProRule" id="PRU00125"/>
    </source>
</evidence>
<dbReference type="Pfam" id="PF00412">
    <property type="entry name" value="LIM"/>
    <property type="match status" value="2"/>
</dbReference>